<evidence type="ECO:0000313" key="2">
    <source>
        <dbReference type="Proteomes" id="UP000683511"/>
    </source>
</evidence>
<proteinExistence type="predicted"/>
<accession>A0A975TCD0</accession>
<name>A0A975TCD0_9NOST</name>
<dbReference type="EMBL" id="CP021056">
    <property type="protein sequence ID" value="QXE25418.1"/>
    <property type="molecule type" value="Genomic_DNA"/>
</dbReference>
<sequence>MIEKFAIKLLTKILQQVTVLKAFGCLSFMGEQINSNANVQILPVIEF</sequence>
<dbReference type="AlphaFoldDB" id="A0A975TCD0"/>
<organism evidence="1 2">
    <name type="scientific">Richelia sinica FACHB-800</name>
    <dbReference type="NCBI Taxonomy" id="1357546"/>
    <lineage>
        <taxon>Bacteria</taxon>
        <taxon>Bacillati</taxon>
        <taxon>Cyanobacteriota</taxon>
        <taxon>Cyanophyceae</taxon>
        <taxon>Nostocales</taxon>
        <taxon>Nostocaceae</taxon>
        <taxon>Richelia</taxon>
    </lineage>
</organism>
<keyword evidence="2" id="KW-1185">Reference proteome</keyword>
<evidence type="ECO:0000313" key="1">
    <source>
        <dbReference type="EMBL" id="QXE25418.1"/>
    </source>
</evidence>
<reference evidence="1" key="1">
    <citation type="submission" date="2017-04" db="EMBL/GenBank/DDBJ databases">
        <title>Genome deletions in a multicellular cyanobacterial endosymbiont for morphological adaptation in marine diatoms.</title>
        <authorList>
            <person name="Wang Y."/>
            <person name="Gao H."/>
            <person name="Li R."/>
            <person name="Xu X."/>
        </authorList>
    </citation>
    <scope>NUCLEOTIDE SEQUENCE</scope>
    <source>
        <strain evidence="1">FACHB 800</strain>
    </source>
</reference>
<dbReference type="Proteomes" id="UP000683511">
    <property type="component" value="Chromosome"/>
</dbReference>
<protein>
    <submittedName>
        <fullName evidence="1">Uncharacterized protein</fullName>
    </submittedName>
</protein>
<dbReference type="KEGG" id="rsin:B6N60_04133"/>
<gene>
    <name evidence="1" type="ORF">B6N60_04133</name>
</gene>